<feature type="compositionally biased region" description="Polar residues" evidence="1">
    <location>
        <begin position="830"/>
        <end position="839"/>
    </location>
</feature>
<keyword evidence="3" id="KW-1185">Reference proteome</keyword>
<gene>
    <name evidence="2" type="ORF">Vafri_2917</name>
</gene>
<feature type="region of interest" description="Disordered" evidence="1">
    <location>
        <begin position="554"/>
        <end position="585"/>
    </location>
</feature>
<feature type="region of interest" description="Disordered" evidence="1">
    <location>
        <begin position="14"/>
        <end position="55"/>
    </location>
</feature>
<feature type="compositionally biased region" description="Low complexity" evidence="1">
    <location>
        <begin position="931"/>
        <end position="984"/>
    </location>
</feature>
<feature type="compositionally biased region" description="Basic and acidic residues" evidence="1">
    <location>
        <begin position="790"/>
        <end position="801"/>
    </location>
</feature>
<evidence type="ECO:0000313" key="3">
    <source>
        <dbReference type="Proteomes" id="UP000747399"/>
    </source>
</evidence>
<evidence type="ECO:0000256" key="1">
    <source>
        <dbReference type="SAM" id="MobiDB-lite"/>
    </source>
</evidence>
<feature type="compositionally biased region" description="Low complexity" evidence="1">
    <location>
        <begin position="685"/>
        <end position="712"/>
    </location>
</feature>
<feature type="region of interest" description="Disordered" evidence="1">
    <location>
        <begin position="363"/>
        <end position="390"/>
    </location>
</feature>
<feature type="compositionally biased region" description="Low complexity" evidence="1">
    <location>
        <begin position="43"/>
        <end position="54"/>
    </location>
</feature>
<feature type="compositionally biased region" description="Polar residues" evidence="1">
    <location>
        <begin position="576"/>
        <end position="585"/>
    </location>
</feature>
<feature type="region of interest" description="Disordered" evidence="1">
    <location>
        <begin position="617"/>
        <end position="733"/>
    </location>
</feature>
<dbReference type="AlphaFoldDB" id="A0A8J4ESB7"/>
<protein>
    <submittedName>
        <fullName evidence="2">Uncharacterized protein</fullName>
    </submittedName>
</protein>
<dbReference type="EMBL" id="BNCO01000003">
    <property type="protein sequence ID" value="GIL45763.1"/>
    <property type="molecule type" value="Genomic_DNA"/>
</dbReference>
<sequence>MSSEDQDFAQNLAPFSLTGLSPPDVASLLPPPMLRGPSQHDNIGSQQGLISSSQFPLDSHDLMGAGLLPAPPELVLPPGIQTASMLGGAMPLFPNHSYVLTAPSSRHPSVLKVEHKHSKAARRGPMDEMRQLVRILVKLMPDSSRFLTIPDEGGGGNRVKEEHIKDYLNKVLGRNQDLREDAPPYPDWGLVNGWAAYLSELFTWARGATITPEQALRCARRLPGRSWETLNDELEKLRLCPQAWPLPLRKEAVRDIQKKYEETGQLPPIIPQLSSAMQIATAVGPQILLVDAAAVAAGAMGGGAADLTQLSGLDPQQGAKRQMVNSMTEMAVMQGGQSAVQVTNAQGGQAVYAQVASPFPPHPGAALASAPWAPQPPPKRRKKPSSSGLDLSNLSEYSELELWHLALKVLQEAESKRNTTPANRLGDLQNTHDMVRRVVESFTPSVGGSGAVGALGGQVAMGAPLLSAPGVAPAYHPQVNHQAQAAAAPGQGPAAALVAVAQGPSPSGTSAAGMDAATQLKTRLMVLPQGGLAGAQGGQVMQVLSHGLSGHPLGAGGAAGWSKAPVQQQQQQQQQASGTGPQASAVQSLQLPTLLSSPSGQPQVTASLTTIQQPGAAHPSLSYVGPSASLTPTQQQLPQQSQLVQHQGHQPVQLPQQPHHQQAPTQSQPQPQPQFQPQPQPQAQPLPQAQPQNQNQQPTATTTPSASVATGPSGRQDGAGGVKSTTVSDLPPLKVQAGKELGKEASSKTPGFQKYDVQKLSDKFDNSKFEKGSGGLEALAAAAAELGDRCGADQDELDRRGRMSSPTTAAASPTLAPTHTQGGHQHHNNVRNTAENQPGTRAASGPTSPRLHHLEQRKGDVKIFGRGPFTAVEEMDETPAESAEVDGPTAPQPASSVAMPRSAKELRTRVHLQMDQAAQDVEDGGQQSDPQQQQQQLTQLTQQHASSPQQPQQLPQQRSSQQQLTPAQTQNQPQQQQPSGPSGPVISGLPAGNESVSPTTVAVALPQALSTVQATPPGNSQTLIYHLLPQVDSLTALAHRGIVPVSYPAQLGLGQQIINAGQQYLLVTGQVPSLMTSQVQGQYVIAAAPATATISAGVPIGVSPQAVVQPQVMQQQ</sequence>
<comment type="caution">
    <text evidence="2">The sequence shown here is derived from an EMBL/GenBank/DDBJ whole genome shotgun (WGS) entry which is preliminary data.</text>
</comment>
<reference evidence="2" key="1">
    <citation type="journal article" date="2021" name="Proc. Natl. Acad. Sci. U.S.A.">
        <title>Three genomes in the algal genus Volvox reveal the fate of a haploid sex-determining region after a transition to homothallism.</title>
        <authorList>
            <person name="Yamamoto K."/>
            <person name="Hamaji T."/>
            <person name="Kawai-Toyooka H."/>
            <person name="Matsuzaki R."/>
            <person name="Takahashi F."/>
            <person name="Nishimura Y."/>
            <person name="Kawachi M."/>
            <person name="Noguchi H."/>
            <person name="Minakuchi Y."/>
            <person name="Umen J.G."/>
            <person name="Toyoda A."/>
            <person name="Nozaki H."/>
        </authorList>
    </citation>
    <scope>NUCLEOTIDE SEQUENCE</scope>
    <source>
        <strain evidence="2">NIES-3780</strain>
    </source>
</reference>
<evidence type="ECO:0000313" key="2">
    <source>
        <dbReference type="EMBL" id="GIL45763.1"/>
    </source>
</evidence>
<dbReference type="Proteomes" id="UP000747399">
    <property type="component" value="Unassembled WGS sequence"/>
</dbReference>
<feature type="compositionally biased region" description="Pro residues" evidence="1">
    <location>
        <begin position="670"/>
        <end position="684"/>
    </location>
</feature>
<feature type="compositionally biased region" description="Low complexity" evidence="1">
    <location>
        <begin position="629"/>
        <end position="669"/>
    </location>
</feature>
<proteinExistence type="predicted"/>
<organism evidence="2 3">
    <name type="scientific">Volvox africanus</name>
    <dbReference type="NCBI Taxonomy" id="51714"/>
    <lineage>
        <taxon>Eukaryota</taxon>
        <taxon>Viridiplantae</taxon>
        <taxon>Chlorophyta</taxon>
        <taxon>core chlorophytes</taxon>
        <taxon>Chlorophyceae</taxon>
        <taxon>CS clade</taxon>
        <taxon>Chlamydomonadales</taxon>
        <taxon>Volvocaceae</taxon>
        <taxon>Volvox</taxon>
    </lineage>
</organism>
<accession>A0A8J4ESB7</accession>
<feature type="compositionally biased region" description="Low complexity" evidence="1">
    <location>
        <begin position="804"/>
        <end position="818"/>
    </location>
</feature>
<name>A0A8J4ESB7_9CHLO</name>
<feature type="region of interest" description="Disordered" evidence="1">
    <location>
        <begin position="919"/>
        <end position="998"/>
    </location>
</feature>
<feature type="region of interest" description="Disordered" evidence="1">
    <location>
        <begin position="790"/>
        <end position="903"/>
    </location>
</feature>
<feature type="compositionally biased region" description="Basic and acidic residues" evidence="1">
    <location>
        <begin position="852"/>
        <end position="863"/>
    </location>
</feature>